<evidence type="ECO:0000256" key="12">
    <source>
        <dbReference type="ARBA" id="ARBA00023317"/>
    </source>
</evidence>
<evidence type="ECO:0000313" key="16">
    <source>
        <dbReference type="Proteomes" id="UP001501690"/>
    </source>
</evidence>
<evidence type="ECO:0000256" key="9">
    <source>
        <dbReference type="ARBA" id="ARBA00022840"/>
    </source>
</evidence>
<dbReference type="InterPro" id="IPR015813">
    <property type="entry name" value="Pyrv/PenolPyrv_kinase-like_dom"/>
</dbReference>
<dbReference type="NCBIfam" id="NF011314">
    <property type="entry name" value="PRK14725.1"/>
    <property type="match status" value="1"/>
</dbReference>
<comment type="similarity">
    <text evidence="3">Belongs to the pyruvate kinase family.</text>
</comment>
<keyword evidence="8 15" id="KW-0418">Kinase</keyword>
<evidence type="ECO:0000256" key="1">
    <source>
        <dbReference type="ARBA" id="ARBA00001958"/>
    </source>
</evidence>
<gene>
    <name evidence="15" type="ORF">GCM10009808_10070</name>
</gene>
<evidence type="ECO:0000256" key="8">
    <source>
        <dbReference type="ARBA" id="ARBA00022777"/>
    </source>
</evidence>
<keyword evidence="5" id="KW-0808">Transferase</keyword>
<keyword evidence="7" id="KW-0547">Nucleotide-binding</keyword>
<keyword evidence="16" id="KW-1185">Reference proteome</keyword>
<comment type="pathway">
    <text evidence="2">Carbohydrate degradation; glycolysis; pyruvate from D-glyceraldehyde 3-phosphate: step 5/5.</text>
</comment>
<reference evidence="16" key="1">
    <citation type="journal article" date="2019" name="Int. J. Syst. Evol. Microbiol.">
        <title>The Global Catalogue of Microorganisms (GCM) 10K type strain sequencing project: providing services to taxonomists for standard genome sequencing and annotation.</title>
        <authorList>
            <consortium name="The Broad Institute Genomics Platform"/>
            <consortium name="The Broad Institute Genome Sequencing Center for Infectious Disease"/>
            <person name="Wu L."/>
            <person name="Ma J."/>
        </authorList>
    </citation>
    <scope>NUCLEOTIDE SEQUENCE [LARGE SCALE GENOMIC DNA]</scope>
    <source>
        <strain evidence="16">JCM 15577</strain>
    </source>
</reference>
<evidence type="ECO:0000259" key="14">
    <source>
        <dbReference type="Pfam" id="PF00224"/>
    </source>
</evidence>
<accession>A0ABP4TW45</accession>
<dbReference type="EC" id="2.7.1.40" evidence="4"/>
<dbReference type="Gene3D" id="3.20.20.60">
    <property type="entry name" value="Phosphoenolpyruvate-binding domains"/>
    <property type="match status" value="2"/>
</dbReference>
<keyword evidence="11" id="KW-0324">Glycolysis</keyword>
<dbReference type="GO" id="GO:0016301">
    <property type="term" value="F:kinase activity"/>
    <property type="evidence" value="ECO:0007669"/>
    <property type="project" value="UniProtKB-KW"/>
</dbReference>
<dbReference type="Pfam" id="PF00224">
    <property type="entry name" value="PK"/>
    <property type="match status" value="1"/>
</dbReference>
<dbReference type="InterPro" id="IPR001697">
    <property type="entry name" value="Pyr_Knase"/>
</dbReference>
<evidence type="ECO:0000256" key="11">
    <source>
        <dbReference type="ARBA" id="ARBA00023152"/>
    </source>
</evidence>
<evidence type="ECO:0000256" key="3">
    <source>
        <dbReference type="ARBA" id="ARBA00008663"/>
    </source>
</evidence>
<keyword evidence="9" id="KW-0067">ATP-binding</keyword>
<sequence length="599" mass="64264">MLHDDTIEALQGLRGELLRLRTAAVTAEQATAPALAHVHPVHARGAANLVHYTALRRHDLRDLQSRLTAQGLSSLGRMESDVLGNLDAVLAMIAATLDASPHRTPPPLTPADPSSLAHHTSALLGGAPEDRLTRIMVTMPTEAAEDPQLVARFAAAGMDVARINCAHDDPAAWAQMAAHVRASGRARIATDLAGPKVRTGPIAPGPRVRKIRPTRDALGRVTAHAEAWLVAAGAEAPPGAAAIPVRDARWLEALTVCDTVEFTDTRGRTRYMIVCEVHEGAARIEGDHTAYVAPGIVLDHAGYETVVTDIPPIEQPLRVAPGDILTLTASLEPGSSHEGRHRLGCTLPQALQTIRVGDRVLFDDGKIEGRVRAVEGESTARGAEIEITHASPRGTKLRAEKGINLPDTDLPVAALTEDDRAALDAVVAFADIVQLSFVRSPADVTDLFDALDARGAGEMGIIVKIETVRGFRSLPEILLTLMQRPLVGVMIARGDLGVEAGWERLAEVQEEILWLCEAAHVPVVWATQVLDSLADSGVPTRAEVTDAAAGDRAECVMLNKGPHIEQAITALDDILRRMHGHMDKKRPLLRRLRAWSHES</sequence>
<keyword evidence="10" id="KW-0460">Magnesium</keyword>
<organism evidence="15 16">
    <name type="scientific">Microbacterium sediminicola</name>
    <dbReference type="NCBI Taxonomy" id="415210"/>
    <lineage>
        <taxon>Bacteria</taxon>
        <taxon>Bacillati</taxon>
        <taxon>Actinomycetota</taxon>
        <taxon>Actinomycetes</taxon>
        <taxon>Micrococcales</taxon>
        <taxon>Microbacteriaceae</taxon>
        <taxon>Microbacterium</taxon>
    </lineage>
</organism>
<feature type="domain" description="Pyruvate kinase barrel" evidence="14">
    <location>
        <begin position="294"/>
        <end position="559"/>
    </location>
</feature>
<evidence type="ECO:0000256" key="10">
    <source>
        <dbReference type="ARBA" id="ARBA00022842"/>
    </source>
</evidence>
<protein>
    <recommendedName>
        <fullName evidence="4">pyruvate kinase</fullName>
        <ecNumber evidence="4">2.7.1.40</ecNumber>
    </recommendedName>
</protein>
<evidence type="ECO:0000256" key="7">
    <source>
        <dbReference type="ARBA" id="ARBA00022741"/>
    </source>
</evidence>
<evidence type="ECO:0000313" key="15">
    <source>
        <dbReference type="EMBL" id="GAA1694949.1"/>
    </source>
</evidence>
<feature type="region of interest" description="Disordered" evidence="13">
    <location>
        <begin position="100"/>
        <end position="120"/>
    </location>
</feature>
<dbReference type="RefSeq" id="WP_344070061.1">
    <property type="nucleotide sequence ID" value="NZ_BAAAPL010000001.1"/>
</dbReference>
<comment type="caution">
    <text evidence="15">The sequence shown here is derived from an EMBL/GenBank/DDBJ whole genome shotgun (WGS) entry which is preliminary data.</text>
</comment>
<dbReference type="InterPro" id="IPR011037">
    <property type="entry name" value="Pyrv_Knase-like_insert_dom_sf"/>
</dbReference>
<name>A0ABP4TW45_9MICO</name>
<evidence type="ECO:0000256" key="5">
    <source>
        <dbReference type="ARBA" id="ARBA00022679"/>
    </source>
</evidence>
<evidence type="ECO:0000256" key="4">
    <source>
        <dbReference type="ARBA" id="ARBA00012142"/>
    </source>
</evidence>
<comment type="cofactor">
    <cofactor evidence="1">
        <name>K(+)</name>
        <dbReference type="ChEBI" id="CHEBI:29103"/>
    </cofactor>
</comment>
<dbReference type="SUPFAM" id="SSF50800">
    <property type="entry name" value="PK beta-barrel domain-like"/>
    <property type="match status" value="1"/>
</dbReference>
<dbReference type="Gene3D" id="2.40.33.10">
    <property type="entry name" value="PK beta-barrel domain-like"/>
    <property type="match status" value="1"/>
</dbReference>
<proteinExistence type="inferred from homology"/>
<dbReference type="InterPro" id="IPR015793">
    <property type="entry name" value="Pyrv_Knase_brl"/>
</dbReference>
<dbReference type="InterPro" id="IPR040442">
    <property type="entry name" value="Pyrv_kinase-like_dom_sf"/>
</dbReference>
<dbReference type="SUPFAM" id="SSF51621">
    <property type="entry name" value="Phosphoenolpyruvate/pyruvate domain"/>
    <property type="match status" value="1"/>
</dbReference>
<evidence type="ECO:0000256" key="6">
    <source>
        <dbReference type="ARBA" id="ARBA00022723"/>
    </source>
</evidence>
<dbReference type="PANTHER" id="PTHR11817">
    <property type="entry name" value="PYRUVATE KINASE"/>
    <property type="match status" value="1"/>
</dbReference>
<keyword evidence="6" id="KW-0479">Metal-binding</keyword>
<dbReference type="InterPro" id="IPR015806">
    <property type="entry name" value="Pyrv_Knase_insert_dom_sf"/>
</dbReference>
<evidence type="ECO:0000256" key="2">
    <source>
        <dbReference type="ARBA" id="ARBA00004997"/>
    </source>
</evidence>
<dbReference type="Proteomes" id="UP001501690">
    <property type="component" value="Unassembled WGS sequence"/>
</dbReference>
<keyword evidence="12 15" id="KW-0670">Pyruvate</keyword>
<dbReference type="EMBL" id="BAAAPL010000001">
    <property type="protein sequence ID" value="GAA1694949.1"/>
    <property type="molecule type" value="Genomic_DNA"/>
</dbReference>
<evidence type="ECO:0000256" key="13">
    <source>
        <dbReference type="SAM" id="MobiDB-lite"/>
    </source>
</evidence>